<protein>
    <submittedName>
        <fullName evidence="2">Uncharacterized membrane protein</fullName>
    </submittedName>
</protein>
<keyword evidence="1" id="KW-0472">Membrane</keyword>
<evidence type="ECO:0000313" key="3">
    <source>
        <dbReference type="Proteomes" id="UP000199411"/>
    </source>
</evidence>
<gene>
    <name evidence="2" type="ORF">SAMN05660835_00314</name>
</gene>
<dbReference type="Pfam" id="PF07843">
    <property type="entry name" value="DUF1634"/>
    <property type="match status" value="1"/>
</dbReference>
<dbReference type="InterPro" id="IPR012861">
    <property type="entry name" value="DUF1634"/>
</dbReference>
<feature type="transmembrane region" description="Helical" evidence="1">
    <location>
        <begin position="12"/>
        <end position="33"/>
    </location>
</feature>
<keyword evidence="1" id="KW-0812">Transmembrane</keyword>
<dbReference type="Proteomes" id="UP000199411">
    <property type="component" value="Unassembled WGS sequence"/>
</dbReference>
<keyword evidence="1" id="KW-1133">Transmembrane helix</keyword>
<proteinExistence type="predicted"/>
<accession>A0A1G6IUA4</accession>
<reference evidence="3" key="1">
    <citation type="submission" date="2016-10" db="EMBL/GenBank/DDBJ databases">
        <authorList>
            <person name="Varghese N."/>
            <person name="Submissions S."/>
        </authorList>
    </citation>
    <scope>NUCLEOTIDE SEQUENCE [LARGE SCALE GENOMIC DNA]</scope>
    <source>
        <strain evidence="3">DSM 8415</strain>
    </source>
</reference>
<dbReference type="RefSeq" id="WP_092127689.1">
    <property type="nucleotide sequence ID" value="NZ_FMYU01000002.1"/>
</dbReference>
<name>A0A1G6IUA4_9BACT</name>
<dbReference type="AlphaFoldDB" id="A0A1G6IUA4"/>
<sequence>MKFDLNKFIAKTLAVGVYSSMFLFCVAIIESFFKKSNVLDRSFFGIMNGLIALDPNATLFSGIVILMLTPVVRVLFLAIGYFIEGDLRFCFYSILVLLILIFSVYFGVH</sequence>
<dbReference type="OrthoDB" id="1682804at2"/>
<organism evidence="2 3">
    <name type="scientific">Desulfurella multipotens</name>
    <dbReference type="NCBI Taxonomy" id="79269"/>
    <lineage>
        <taxon>Bacteria</taxon>
        <taxon>Pseudomonadati</taxon>
        <taxon>Campylobacterota</taxon>
        <taxon>Desulfurellia</taxon>
        <taxon>Desulfurellales</taxon>
        <taxon>Desulfurellaceae</taxon>
        <taxon>Desulfurella</taxon>
    </lineage>
</organism>
<evidence type="ECO:0000313" key="2">
    <source>
        <dbReference type="EMBL" id="SDC10162.1"/>
    </source>
</evidence>
<dbReference type="EMBL" id="FMYU01000002">
    <property type="protein sequence ID" value="SDC10162.1"/>
    <property type="molecule type" value="Genomic_DNA"/>
</dbReference>
<feature type="transmembrane region" description="Helical" evidence="1">
    <location>
        <begin position="57"/>
        <end position="82"/>
    </location>
</feature>
<keyword evidence="3" id="KW-1185">Reference proteome</keyword>
<feature type="transmembrane region" description="Helical" evidence="1">
    <location>
        <begin position="89"/>
        <end position="108"/>
    </location>
</feature>
<evidence type="ECO:0000256" key="1">
    <source>
        <dbReference type="SAM" id="Phobius"/>
    </source>
</evidence>